<sequence length="50" mass="5525">MKKLSLGSEPEPWLMLTLGSKHSHPQINPPHHPSASHACPTGTFPLERML</sequence>
<accession>A0A9Q0JLX8</accession>
<comment type="caution">
    <text evidence="2">The sequence shown here is derived from an EMBL/GenBank/DDBJ whole genome shotgun (WGS) entry which is preliminary data.</text>
</comment>
<proteinExistence type="predicted"/>
<evidence type="ECO:0000256" key="1">
    <source>
        <dbReference type="SAM" id="MobiDB-lite"/>
    </source>
</evidence>
<dbReference type="AlphaFoldDB" id="A0A9Q0JLX8"/>
<evidence type="ECO:0000313" key="3">
    <source>
        <dbReference type="Proteomes" id="UP001141552"/>
    </source>
</evidence>
<keyword evidence="3" id="KW-1185">Reference proteome</keyword>
<feature type="region of interest" description="Disordered" evidence="1">
    <location>
        <begin position="20"/>
        <end position="50"/>
    </location>
</feature>
<reference evidence="2" key="1">
    <citation type="submission" date="2022-02" db="EMBL/GenBank/DDBJ databases">
        <authorList>
            <person name="Henning P.M."/>
            <person name="McCubbin A.G."/>
            <person name="Shore J.S."/>
        </authorList>
    </citation>
    <scope>NUCLEOTIDE SEQUENCE</scope>
    <source>
        <strain evidence="2">F60SS</strain>
        <tissue evidence="2">Leaves</tissue>
    </source>
</reference>
<reference evidence="2" key="2">
    <citation type="journal article" date="2023" name="Plants (Basel)">
        <title>Annotation of the Turnera subulata (Passifloraceae) Draft Genome Reveals the S-Locus Evolved after the Divergence of Turneroideae from Passifloroideae in a Stepwise Manner.</title>
        <authorList>
            <person name="Henning P.M."/>
            <person name="Roalson E.H."/>
            <person name="Mir W."/>
            <person name="McCubbin A.G."/>
            <person name="Shore J.S."/>
        </authorList>
    </citation>
    <scope>NUCLEOTIDE SEQUENCE</scope>
    <source>
        <strain evidence="2">F60SS</strain>
    </source>
</reference>
<protein>
    <submittedName>
        <fullName evidence="2">Uncharacterized protein</fullName>
    </submittedName>
</protein>
<evidence type="ECO:0000313" key="2">
    <source>
        <dbReference type="EMBL" id="KAJ4847621.1"/>
    </source>
</evidence>
<organism evidence="2 3">
    <name type="scientific">Turnera subulata</name>
    <dbReference type="NCBI Taxonomy" id="218843"/>
    <lineage>
        <taxon>Eukaryota</taxon>
        <taxon>Viridiplantae</taxon>
        <taxon>Streptophyta</taxon>
        <taxon>Embryophyta</taxon>
        <taxon>Tracheophyta</taxon>
        <taxon>Spermatophyta</taxon>
        <taxon>Magnoliopsida</taxon>
        <taxon>eudicotyledons</taxon>
        <taxon>Gunneridae</taxon>
        <taxon>Pentapetalae</taxon>
        <taxon>rosids</taxon>
        <taxon>fabids</taxon>
        <taxon>Malpighiales</taxon>
        <taxon>Passifloraceae</taxon>
        <taxon>Turnera</taxon>
    </lineage>
</organism>
<dbReference type="Proteomes" id="UP001141552">
    <property type="component" value="Unassembled WGS sequence"/>
</dbReference>
<gene>
    <name evidence="2" type="ORF">Tsubulata_002727</name>
</gene>
<name>A0A9Q0JLX8_9ROSI</name>
<dbReference type="EMBL" id="JAKUCV010001116">
    <property type="protein sequence ID" value="KAJ4847621.1"/>
    <property type="molecule type" value="Genomic_DNA"/>
</dbReference>